<proteinExistence type="predicted"/>
<dbReference type="Gene3D" id="3.90.1150.60">
    <property type="entry name" value="Methioning gamme-lyase, C-terminal domain"/>
    <property type="match status" value="1"/>
</dbReference>
<dbReference type="AlphaFoldDB" id="A0A0R1QUM3"/>
<sequence>MTKWDAAFPEKLKEVIKETDEQIAPKLAEIDEQVLDNQDKVLKAFRKESIDEASLLGTTGYGDDDRGRDQLEAVYADVFKTEAALVRPQFVSGTHTLATALFGLLRPGDNLLYVTGEPYDTMQEVIGTAGNKKGSLIDYKIGFDYVEMDGDKVDFDLMKKKIKEQNPKVIAIQRSRGYSTRKSLTVKEIAEIIKNVKEVTDAIIFVDNCYGEFSETIEPTEVGADLMAGSLIKNAGGGLAKVGGYIVGKKDLVELASYRLTAPGIGASEGATIGRQAEMFQGFFLAPRVTGNAIKGAIFEAAIFEKLGLNVSPKWNDDRTDLIQTIEFNDPDKMVQFANLVQKFSPIDSNVSPEPSPMSGYEDQVVMAAGTFVSGASIEFSCDGPMRAPYIIYIQGGLTYEHVKIYSSKNCAKVWPVAMLFLFYETISSCFSVKMGNFRTLFMNLKIL</sequence>
<evidence type="ECO:0000313" key="1">
    <source>
        <dbReference type="EMBL" id="KRL45019.1"/>
    </source>
</evidence>
<dbReference type="PANTHER" id="PTHR46658">
    <property type="entry name" value="CYS OR MET METABOLISM PYRIDOXAL-PHOSPHATE-DEPENDENT ENZYME"/>
    <property type="match status" value="1"/>
</dbReference>
<organism evidence="1 2">
    <name type="scientific">Companilactobacillus mindensis DSM 14500</name>
    <dbReference type="NCBI Taxonomy" id="1423770"/>
    <lineage>
        <taxon>Bacteria</taxon>
        <taxon>Bacillati</taxon>
        <taxon>Bacillota</taxon>
        <taxon>Bacilli</taxon>
        <taxon>Lactobacillales</taxon>
        <taxon>Lactobacillaceae</taxon>
        <taxon>Companilactobacillus</taxon>
    </lineage>
</organism>
<dbReference type="PANTHER" id="PTHR46658:SF1">
    <property type="entry name" value="CYS OR MET METABOLISM PYRIDOXAL-PHOSPHATE-DEPENDENT ENZYME"/>
    <property type="match status" value="1"/>
</dbReference>
<evidence type="ECO:0000313" key="2">
    <source>
        <dbReference type="Proteomes" id="UP000050872"/>
    </source>
</evidence>
<dbReference type="PATRIC" id="fig|1423770.3.peg.874"/>
<dbReference type="InterPro" id="IPR009651">
    <property type="entry name" value="Met_g_lyase_put"/>
</dbReference>
<accession>A0A0R1QUM3</accession>
<dbReference type="Proteomes" id="UP000050872">
    <property type="component" value="Unassembled WGS sequence"/>
</dbReference>
<dbReference type="Pfam" id="PF06838">
    <property type="entry name" value="Met_gamma_lyase"/>
    <property type="match status" value="1"/>
</dbReference>
<reference evidence="1 2" key="1">
    <citation type="journal article" date="2015" name="Genome Announc.">
        <title>Expanding the biotechnology potential of lactobacilli through comparative genomics of 213 strains and associated genera.</title>
        <authorList>
            <person name="Sun Z."/>
            <person name="Harris H.M."/>
            <person name="McCann A."/>
            <person name="Guo C."/>
            <person name="Argimon S."/>
            <person name="Zhang W."/>
            <person name="Yang X."/>
            <person name="Jeffery I.B."/>
            <person name="Cooney J.C."/>
            <person name="Kagawa T.F."/>
            <person name="Liu W."/>
            <person name="Song Y."/>
            <person name="Salvetti E."/>
            <person name="Wrobel A."/>
            <person name="Rasinkangas P."/>
            <person name="Parkhill J."/>
            <person name="Rea M.C."/>
            <person name="O'Sullivan O."/>
            <person name="Ritari J."/>
            <person name="Douillard F.P."/>
            <person name="Paul Ross R."/>
            <person name="Yang R."/>
            <person name="Briner A.E."/>
            <person name="Felis G.E."/>
            <person name="de Vos W.M."/>
            <person name="Barrangou R."/>
            <person name="Klaenhammer T.R."/>
            <person name="Caufield P.W."/>
            <person name="Cui Y."/>
            <person name="Zhang H."/>
            <person name="O'Toole P.W."/>
        </authorList>
    </citation>
    <scope>NUCLEOTIDE SEQUENCE [LARGE SCALE GENOMIC DNA]</scope>
    <source>
        <strain evidence="1 2">DSM 14500</strain>
    </source>
</reference>
<name>A0A0R1QUM3_9LACO</name>
<gene>
    <name evidence="1" type="ORF">FD29_GL000850</name>
</gene>
<comment type="caution">
    <text evidence="1">The sequence shown here is derived from an EMBL/GenBank/DDBJ whole genome shotgun (WGS) entry which is preliminary data.</text>
</comment>
<dbReference type="EMBL" id="AZEZ01000022">
    <property type="protein sequence ID" value="KRL45019.1"/>
    <property type="molecule type" value="Genomic_DNA"/>
</dbReference>
<dbReference type="Gene3D" id="3.40.640.10">
    <property type="entry name" value="Type I PLP-dependent aspartate aminotransferase-like (Major domain)"/>
    <property type="match status" value="1"/>
</dbReference>
<dbReference type="InterPro" id="IPR015421">
    <property type="entry name" value="PyrdxlP-dep_Trfase_major"/>
</dbReference>
<dbReference type="SUPFAM" id="SSF53383">
    <property type="entry name" value="PLP-dependent transferases"/>
    <property type="match status" value="1"/>
</dbReference>
<dbReference type="STRING" id="1423770.FD29_GL000850"/>
<keyword evidence="2" id="KW-1185">Reference proteome</keyword>
<protein>
    <submittedName>
        <fullName evidence="1">Aluminum resistance protein</fullName>
    </submittedName>
</protein>
<dbReference type="InterPro" id="IPR015424">
    <property type="entry name" value="PyrdxlP-dep_Trfase"/>
</dbReference>